<comment type="subunit">
    <text evidence="5">Homodimer.</text>
</comment>
<dbReference type="EC" id="5.3.1.1" evidence="6 9"/>
<dbReference type="InterPro" id="IPR000652">
    <property type="entry name" value="Triosephosphate_isomerase"/>
</dbReference>
<dbReference type="PROSITE" id="PS51440">
    <property type="entry name" value="TIM_2"/>
    <property type="match status" value="1"/>
</dbReference>
<dbReference type="GO" id="GO:0005829">
    <property type="term" value="C:cytosol"/>
    <property type="evidence" value="ECO:0007669"/>
    <property type="project" value="TreeGrafter"/>
</dbReference>
<comment type="pathway">
    <text evidence="3 9">Carbohydrate biosynthesis; gluconeogenesis.</text>
</comment>
<keyword evidence="9" id="KW-0312">Gluconeogenesis</keyword>
<dbReference type="InterPro" id="IPR020861">
    <property type="entry name" value="Triosephosphate_isomerase_AS"/>
</dbReference>
<evidence type="ECO:0000256" key="4">
    <source>
        <dbReference type="ARBA" id="ARBA00007422"/>
    </source>
</evidence>
<dbReference type="FunFam" id="3.20.20.70:FF:000025">
    <property type="entry name" value="Triosephosphate isomerase"/>
    <property type="match status" value="1"/>
</dbReference>
<accession>A0A9W8HQI2</accession>
<dbReference type="GO" id="GO:0006094">
    <property type="term" value="P:gluconeogenesis"/>
    <property type="evidence" value="ECO:0007669"/>
    <property type="project" value="UniProtKB-KW"/>
</dbReference>
<gene>
    <name evidence="10" type="ORF">H4R18_000138</name>
</gene>
<evidence type="ECO:0000256" key="6">
    <source>
        <dbReference type="ARBA" id="ARBA00011940"/>
    </source>
</evidence>
<protein>
    <recommendedName>
        <fullName evidence="7 9">Triosephosphate isomerase</fullName>
        <ecNumber evidence="6 9">5.3.1.1</ecNumber>
    </recommendedName>
</protein>
<comment type="pathway">
    <text evidence="2 9">Carbohydrate degradation; glycolysis; D-glyceraldehyde 3-phosphate from glycerone phosphate: step 1/1.</text>
</comment>
<dbReference type="AlphaFoldDB" id="A0A9W8HQI2"/>
<dbReference type="GO" id="GO:0046166">
    <property type="term" value="P:glyceraldehyde-3-phosphate biosynthetic process"/>
    <property type="evidence" value="ECO:0007669"/>
    <property type="project" value="TreeGrafter"/>
</dbReference>
<comment type="caution">
    <text evidence="10">The sequence shown here is derived from an EMBL/GenBank/DDBJ whole genome shotgun (WGS) entry which is preliminary data.</text>
</comment>
<dbReference type="InterPro" id="IPR022896">
    <property type="entry name" value="TrioseP_Isoase_bac/euk"/>
</dbReference>
<dbReference type="GO" id="GO:0019563">
    <property type="term" value="P:glycerol catabolic process"/>
    <property type="evidence" value="ECO:0007669"/>
    <property type="project" value="TreeGrafter"/>
</dbReference>
<keyword evidence="8 9" id="KW-0413">Isomerase</keyword>
<keyword evidence="11" id="KW-1185">Reference proteome</keyword>
<comment type="catalytic activity">
    <reaction evidence="1 9">
        <text>D-glyceraldehyde 3-phosphate = dihydroxyacetone phosphate</text>
        <dbReference type="Rhea" id="RHEA:18585"/>
        <dbReference type="ChEBI" id="CHEBI:57642"/>
        <dbReference type="ChEBI" id="CHEBI:59776"/>
        <dbReference type="EC" id="5.3.1.1"/>
    </reaction>
</comment>
<comment type="similarity">
    <text evidence="4 9">Belongs to the triosephosphate isomerase family.</text>
</comment>
<sequence length="252" mass="26485">MARTFWVGGNWKMNGTTAAIKELVAAFNGADAAAGVEVVVGAPYVYIPLVADSLRKDWAVAGENCYVKASGAYTGEISPEMLKDVGAAWVILGHSERRNIIGEGDQFVAEKTVKALEAGLKVVLCVGELLEEREAGTTQAVVDRQLDAVVKAVGPADWANIVIAYEPVWAIGTGVVATPEQAQEVHAAIRKYLATAVSADVAAATRITYGGSVNGKNCGDLAQKPDIDGFLVGGASLKPEFIDIVNAQQQQQ</sequence>
<name>A0A9W8HQI2_9FUNG</name>
<dbReference type="PROSITE" id="PS00171">
    <property type="entry name" value="TIM_1"/>
    <property type="match status" value="1"/>
</dbReference>
<evidence type="ECO:0000256" key="2">
    <source>
        <dbReference type="ARBA" id="ARBA00004680"/>
    </source>
</evidence>
<dbReference type="OrthoDB" id="6715177at2759"/>
<proteinExistence type="inferred from homology"/>
<dbReference type="PANTHER" id="PTHR21139">
    <property type="entry name" value="TRIOSEPHOSPHATE ISOMERASE"/>
    <property type="match status" value="1"/>
</dbReference>
<evidence type="ECO:0000256" key="3">
    <source>
        <dbReference type="ARBA" id="ARBA00004742"/>
    </source>
</evidence>
<dbReference type="GO" id="GO:0004807">
    <property type="term" value="F:triose-phosphate isomerase activity"/>
    <property type="evidence" value="ECO:0007669"/>
    <property type="project" value="UniProtKB-EC"/>
</dbReference>
<dbReference type="Pfam" id="PF00121">
    <property type="entry name" value="TIM"/>
    <property type="match status" value="1"/>
</dbReference>
<dbReference type="Proteomes" id="UP001140217">
    <property type="component" value="Unassembled WGS sequence"/>
</dbReference>
<evidence type="ECO:0000256" key="8">
    <source>
        <dbReference type="ARBA" id="ARBA00023235"/>
    </source>
</evidence>
<dbReference type="PANTHER" id="PTHR21139:SF2">
    <property type="entry name" value="TRIOSEPHOSPHATE ISOMERASE"/>
    <property type="match status" value="1"/>
</dbReference>
<dbReference type="HAMAP" id="MF_00147_B">
    <property type="entry name" value="TIM_B"/>
    <property type="match status" value="1"/>
</dbReference>
<evidence type="ECO:0000256" key="1">
    <source>
        <dbReference type="ARBA" id="ARBA00000474"/>
    </source>
</evidence>
<dbReference type="NCBIfam" id="TIGR00419">
    <property type="entry name" value="tim"/>
    <property type="match status" value="1"/>
</dbReference>
<evidence type="ECO:0000256" key="9">
    <source>
        <dbReference type="RuleBase" id="RU363013"/>
    </source>
</evidence>
<dbReference type="SUPFAM" id="SSF51351">
    <property type="entry name" value="Triosephosphate isomerase (TIM)"/>
    <property type="match status" value="1"/>
</dbReference>
<evidence type="ECO:0000256" key="7">
    <source>
        <dbReference type="ARBA" id="ARBA00019397"/>
    </source>
</evidence>
<keyword evidence="9" id="KW-0324">Glycolysis</keyword>
<dbReference type="Gene3D" id="3.20.20.70">
    <property type="entry name" value="Aldolase class I"/>
    <property type="match status" value="1"/>
</dbReference>
<evidence type="ECO:0000313" key="10">
    <source>
        <dbReference type="EMBL" id="KAJ2786106.1"/>
    </source>
</evidence>
<evidence type="ECO:0000313" key="11">
    <source>
        <dbReference type="Proteomes" id="UP001140217"/>
    </source>
</evidence>
<dbReference type="InterPro" id="IPR035990">
    <property type="entry name" value="TIM_sf"/>
</dbReference>
<dbReference type="InterPro" id="IPR013785">
    <property type="entry name" value="Aldolase_TIM"/>
</dbReference>
<dbReference type="GO" id="GO:0006096">
    <property type="term" value="P:glycolytic process"/>
    <property type="evidence" value="ECO:0007669"/>
    <property type="project" value="UniProtKB-KW"/>
</dbReference>
<organism evidence="10 11">
    <name type="scientific">Coemansia javaensis</name>
    <dbReference type="NCBI Taxonomy" id="2761396"/>
    <lineage>
        <taxon>Eukaryota</taxon>
        <taxon>Fungi</taxon>
        <taxon>Fungi incertae sedis</taxon>
        <taxon>Zoopagomycota</taxon>
        <taxon>Kickxellomycotina</taxon>
        <taxon>Kickxellomycetes</taxon>
        <taxon>Kickxellales</taxon>
        <taxon>Kickxellaceae</taxon>
        <taxon>Coemansia</taxon>
    </lineage>
</organism>
<dbReference type="CDD" id="cd00311">
    <property type="entry name" value="TIM"/>
    <property type="match status" value="1"/>
</dbReference>
<dbReference type="EMBL" id="JANBUL010000004">
    <property type="protein sequence ID" value="KAJ2786106.1"/>
    <property type="molecule type" value="Genomic_DNA"/>
</dbReference>
<evidence type="ECO:0000256" key="5">
    <source>
        <dbReference type="ARBA" id="ARBA00011738"/>
    </source>
</evidence>
<reference evidence="10" key="1">
    <citation type="submission" date="2022-07" db="EMBL/GenBank/DDBJ databases">
        <title>Phylogenomic reconstructions and comparative analyses of Kickxellomycotina fungi.</title>
        <authorList>
            <person name="Reynolds N.K."/>
            <person name="Stajich J.E."/>
            <person name="Barry K."/>
            <person name="Grigoriev I.V."/>
            <person name="Crous P."/>
            <person name="Smith M.E."/>
        </authorList>
    </citation>
    <scope>NUCLEOTIDE SEQUENCE</scope>
    <source>
        <strain evidence="10">NBRC 105414</strain>
    </source>
</reference>